<dbReference type="Proteomes" id="UP000233020">
    <property type="component" value="Unplaced"/>
</dbReference>
<feature type="binding site" evidence="14">
    <location>
        <position position="92"/>
    </location>
    <ligand>
        <name>Zn(2+)</name>
        <dbReference type="ChEBI" id="CHEBI:29105"/>
    </ligand>
</feature>
<evidence type="ECO:0000256" key="5">
    <source>
        <dbReference type="ARBA" id="ARBA00022723"/>
    </source>
</evidence>
<keyword evidence="6" id="KW-0378">Hydrolase</keyword>
<dbReference type="Gene3D" id="3.40.630.10">
    <property type="entry name" value="Zn peptidases"/>
    <property type="match status" value="1"/>
</dbReference>
<evidence type="ECO:0000256" key="9">
    <source>
        <dbReference type="ARBA" id="ARBA00034807"/>
    </source>
</evidence>
<dbReference type="NCBIfam" id="NF002601">
    <property type="entry name" value="PRK02259.1"/>
    <property type="match status" value="1"/>
</dbReference>
<evidence type="ECO:0000313" key="17">
    <source>
        <dbReference type="Ensembl" id="ENSANAP00000013851.1"/>
    </source>
</evidence>
<comment type="cofactor">
    <cofactor evidence="14">
        <name>Zn(2+)</name>
        <dbReference type="ChEBI" id="CHEBI:29105"/>
    </cofactor>
    <text evidence="14">Binds 1 zinc ion per subunit.</text>
</comment>
<comment type="similarity">
    <text evidence="2">Belongs to the AspA/AstE family. Aspartoacylase subfamily.</text>
</comment>
<evidence type="ECO:0000259" key="16">
    <source>
        <dbReference type="Pfam" id="PF24827"/>
    </source>
</evidence>
<feature type="domain" description="AstE/AspA barrel-sandwich hybrid" evidence="15">
    <location>
        <begin position="195"/>
        <end position="276"/>
    </location>
</feature>
<dbReference type="InterPro" id="IPR050178">
    <property type="entry name" value="AspA/AstE_fam"/>
</dbReference>
<name>A0A2K5CYU8_AOTNA</name>
<keyword evidence="7 14" id="KW-0862">Zinc</keyword>
<feature type="domain" description="Succinylglutamate desuccinylase/Aspartoacylase catalytic" evidence="16">
    <location>
        <begin position="1"/>
        <end position="182"/>
    </location>
</feature>
<evidence type="ECO:0000313" key="18">
    <source>
        <dbReference type="Proteomes" id="UP000233020"/>
    </source>
</evidence>
<protein>
    <recommendedName>
        <fullName evidence="9">N-acyl-aromatic-L-amino acid amidohydrolase</fullName>
        <ecNumber evidence="9">3.5.1.114</ecNumber>
    </recommendedName>
</protein>
<dbReference type="Pfam" id="PF24827">
    <property type="entry name" value="AstE_AspA_cat"/>
    <property type="match status" value="1"/>
</dbReference>
<evidence type="ECO:0000259" key="15">
    <source>
        <dbReference type="Pfam" id="PF04952"/>
    </source>
</evidence>
<dbReference type="SUPFAM" id="SSF53187">
    <property type="entry name" value="Zn-dependent exopeptidases"/>
    <property type="match status" value="1"/>
</dbReference>
<dbReference type="GO" id="GO:0042802">
    <property type="term" value="F:identical protein binding"/>
    <property type="evidence" value="ECO:0007669"/>
    <property type="project" value="Ensembl"/>
</dbReference>
<evidence type="ECO:0000256" key="2">
    <source>
        <dbReference type="ARBA" id="ARBA00006173"/>
    </source>
</evidence>
<dbReference type="PANTHER" id="PTHR15162:SF5">
    <property type="entry name" value="N-ACYL-AROMATIC-L-AMINO ACID AMIDOHYDROLASE (CARBOXYLATE-FORMING)"/>
    <property type="match status" value="1"/>
</dbReference>
<keyword evidence="18" id="KW-1185">Reference proteome</keyword>
<evidence type="ECO:0000256" key="10">
    <source>
        <dbReference type="ARBA" id="ARBA00037831"/>
    </source>
</evidence>
<comment type="catalytic activity">
    <reaction evidence="12">
        <text>an N-acyl-aromatic L-alpha-amino acid + H2O = an aromatic L-alpha-amino acid + a carboxylate</text>
        <dbReference type="Rhea" id="RHEA:54184"/>
        <dbReference type="ChEBI" id="CHEBI:15377"/>
        <dbReference type="ChEBI" id="CHEBI:29067"/>
        <dbReference type="ChEBI" id="CHEBI:84824"/>
        <dbReference type="ChEBI" id="CHEBI:138093"/>
        <dbReference type="EC" id="3.5.1.114"/>
    </reaction>
</comment>
<evidence type="ECO:0000256" key="3">
    <source>
        <dbReference type="ARBA" id="ARBA00022475"/>
    </source>
</evidence>
<dbReference type="CDD" id="cd06909">
    <property type="entry name" value="M14_ASPA"/>
    <property type="match status" value="1"/>
</dbReference>
<dbReference type="HAMAP" id="MF_00704">
    <property type="entry name" value="Aspartoacylase"/>
    <property type="match status" value="1"/>
</dbReference>
<dbReference type="AlphaFoldDB" id="A0A2K5CYU8"/>
<evidence type="ECO:0000256" key="11">
    <source>
        <dbReference type="ARBA" id="ARBA00048435"/>
    </source>
</evidence>
<evidence type="ECO:0000256" key="12">
    <source>
        <dbReference type="ARBA" id="ARBA00049326"/>
    </source>
</evidence>
<proteinExistence type="inferred from homology"/>
<evidence type="ECO:0000256" key="14">
    <source>
        <dbReference type="PIRSR" id="PIRSR018001-3"/>
    </source>
</evidence>
<dbReference type="GeneTree" id="ENSGT00390000001189"/>
<dbReference type="InterPro" id="IPR016708">
    <property type="entry name" value="Aspartoacylase"/>
</dbReference>
<dbReference type="GO" id="GO:0016324">
    <property type="term" value="C:apical plasma membrane"/>
    <property type="evidence" value="ECO:0007669"/>
    <property type="project" value="UniProtKB-SubCell"/>
</dbReference>
<dbReference type="FunFam" id="3.40.630.10:FF:000025">
    <property type="entry name" value="aspartoacylase"/>
    <property type="match status" value="1"/>
</dbReference>
<keyword evidence="4" id="KW-0963">Cytoplasm</keyword>
<reference evidence="17" key="2">
    <citation type="submission" date="2025-09" db="UniProtKB">
        <authorList>
            <consortium name="Ensembl"/>
        </authorList>
    </citation>
    <scope>IDENTIFICATION</scope>
</reference>
<dbReference type="GO" id="GO:0004046">
    <property type="term" value="F:aminoacylase activity"/>
    <property type="evidence" value="ECO:0007669"/>
    <property type="project" value="Ensembl"/>
</dbReference>
<dbReference type="Pfam" id="PF04952">
    <property type="entry name" value="AstE_AspA_hybrid"/>
    <property type="match status" value="1"/>
</dbReference>
<organism evidence="17 18">
    <name type="scientific">Aotus nancymaae</name>
    <name type="common">Ma's night monkey</name>
    <dbReference type="NCBI Taxonomy" id="37293"/>
    <lineage>
        <taxon>Eukaryota</taxon>
        <taxon>Metazoa</taxon>
        <taxon>Chordata</taxon>
        <taxon>Craniata</taxon>
        <taxon>Vertebrata</taxon>
        <taxon>Euteleostomi</taxon>
        <taxon>Mammalia</taxon>
        <taxon>Eutheria</taxon>
        <taxon>Euarchontoglires</taxon>
        <taxon>Primates</taxon>
        <taxon>Haplorrhini</taxon>
        <taxon>Platyrrhini</taxon>
        <taxon>Aotidae</taxon>
        <taxon>Aotus</taxon>
    </lineage>
</organism>
<keyword evidence="3" id="KW-1003">Cell membrane</keyword>
<dbReference type="PIRSF" id="PIRSF018001">
    <property type="entry name" value="Aspartoacylase"/>
    <property type="match status" value="1"/>
</dbReference>
<comment type="subcellular location">
    <subcellularLocation>
        <location evidence="10">Apical cell membrane</location>
        <topology evidence="10">Peripheral membrane protein</topology>
    </subcellularLocation>
    <subcellularLocation>
        <location evidence="1">Cytoplasm</location>
    </subcellularLocation>
</comment>
<dbReference type="InterPro" id="IPR007036">
    <property type="entry name" value="Aste_AspA_hybrid_dom"/>
</dbReference>
<dbReference type="Ensembl" id="ENSANAT00000031679.1">
    <property type="protein sequence ID" value="ENSANAP00000013851.1"/>
    <property type="gene ID" value="ENSANAG00000024838.1"/>
</dbReference>
<dbReference type="GO" id="GO:0016788">
    <property type="term" value="F:hydrolase activity, acting on ester bonds"/>
    <property type="evidence" value="ECO:0007669"/>
    <property type="project" value="InterPro"/>
</dbReference>
<dbReference type="PANTHER" id="PTHR15162">
    <property type="entry name" value="ASPARTOACYLASE"/>
    <property type="match status" value="1"/>
</dbReference>
<evidence type="ECO:0000256" key="4">
    <source>
        <dbReference type="ARBA" id="ARBA00022490"/>
    </source>
</evidence>
<gene>
    <name evidence="17" type="primary">ACY3</name>
</gene>
<dbReference type="EC" id="3.5.1.114" evidence="9"/>
<evidence type="ECO:0000256" key="8">
    <source>
        <dbReference type="ARBA" id="ARBA00023136"/>
    </source>
</evidence>
<evidence type="ECO:0000256" key="6">
    <source>
        <dbReference type="ARBA" id="ARBA00022801"/>
    </source>
</evidence>
<evidence type="ECO:0000256" key="13">
    <source>
        <dbReference type="PIRSR" id="PIRSR018001-1"/>
    </source>
</evidence>
<dbReference type="GO" id="GO:0046872">
    <property type="term" value="F:metal ion binding"/>
    <property type="evidence" value="ECO:0007669"/>
    <property type="project" value="UniProtKB-KW"/>
</dbReference>
<feature type="active site" description="Proton donor/acceptor" evidence="13">
    <location>
        <position position="154"/>
    </location>
</feature>
<comment type="catalytic activity">
    <reaction evidence="11">
        <text>an N-acetyl-L-cysteine-S-conjugate + H2O = an S-substituted L-cysteine + acetate</text>
        <dbReference type="Rhea" id="RHEA:36855"/>
        <dbReference type="ChEBI" id="CHEBI:15377"/>
        <dbReference type="ChEBI" id="CHEBI:30089"/>
        <dbReference type="ChEBI" id="CHEBI:58717"/>
        <dbReference type="ChEBI" id="CHEBI:58718"/>
        <dbReference type="EC" id="3.5.1.114"/>
    </reaction>
</comment>
<dbReference type="GO" id="GO:0005829">
    <property type="term" value="C:cytosol"/>
    <property type="evidence" value="ECO:0007669"/>
    <property type="project" value="TreeGrafter"/>
</dbReference>
<accession>A0A2K5CYU8</accession>
<sequence length="295" mass="32551">MSGVYLVRHWLLAPAELQRPSFSAAPVLANPAAAAACRRYVDRDLNRAFTSTFLNSRPTPDDPYEVMRARELNQLLGPKASGRAFDFVLDLHNTTANMGTCLIAGSSHDVFALHLCRHLQLQYPELSCQVFLYQRSGEESYNLDSVAKNGLALELGPQPQGVLRADIFSRMRALVATVLDFIELFNQGTAFPAFELEAYRPVGVVDFPRTEAGNLAGTVHPQLQDQDFQPLQPGDPIFQMFSGEDLLYEGESMVYPVFINEAAYYEKGVAFVQTEKLTFSVPAMPALTPAPSPAS</sequence>
<keyword evidence="8" id="KW-0472">Membrane</keyword>
<dbReference type="InterPro" id="IPR055438">
    <property type="entry name" value="AstE_AspA_cat"/>
</dbReference>
<evidence type="ECO:0000256" key="1">
    <source>
        <dbReference type="ARBA" id="ARBA00004496"/>
    </source>
</evidence>
<evidence type="ECO:0000256" key="7">
    <source>
        <dbReference type="ARBA" id="ARBA00022833"/>
    </source>
</evidence>
<dbReference type="FunFam" id="2.20.25.160:FF:000001">
    <property type="entry name" value="Aspartoacylase"/>
    <property type="match status" value="1"/>
</dbReference>
<dbReference type="OMA" id="AMHLCHH"/>
<dbReference type="Gene3D" id="2.20.25.160">
    <property type="match status" value="1"/>
</dbReference>
<dbReference type="STRING" id="37293.ENSANAP00000013851"/>
<reference evidence="17" key="1">
    <citation type="submission" date="2025-08" db="UniProtKB">
        <authorList>
            <consortium name="Ensembl"/>
        </authorList>
    </citation>
    <scope>IDENTIFICATION</scope>
</reference>
<keyword evidence="5 14" id="KW-0479">Metal-binding</keyword>